<dbReference type="PANTHER" id="PTHR34580">
    <property type="match status" value="1"/>
</dbReference>
<dbReference type="RefSeq" id="WP_100081160.1">
    <property type="nucleotide sequence ID" value="NZ_LT608334.1"/>
</dbReference>
<organism evidence="3">
    <name type="scientific">uncultured Pleomorphomonas sp</name>
    <dbReference type="NCBI Taxonomy" id="442121"/>
    <lineage>
        <taxon>Bacteria</taxon>
        <taxon>Pseudomonadati</taxon>
        <taxon>Pseudomonadota</taxon>
        <taxon>Alphaproteobacteria</taxon>
        <taxon>Hyphomicrobiales</taxon>
        <taxon>Pleomorphomonadaceae</taxon>
        <taxon>Pleomorphomonas</taxon>
        <taxon>environmental samples</taxon>
    </lineage>
</organism>
<feature type="domain" description="Helix-turn-helix type 11" evidence="1">
    <location>
        <begin position="6"/>
        <end position="59"/>
    </location>
</feature>
<dbReference type="EMBL" id="FMJD01000007">
    <property type="protein sequence ID" value="SCM75567.1"/>
    <property type="molecule type" value="Genomic_DNA"/>
</dbReference>
<dbReference type="Pfam" id="PF08279">
    <property type="entry name" value="HTH_11"/>
    <property type="match status" value="1"/>
</dbReference>
<dbReference type="InterPro" id="IPR026881">
    <property type="entry name" value="WYL_dom"/>
</dbReference>
<dbReference type="InterPro" id="IPR036390">
    <property type="entry name" value="WH_DNA-bd_sf"/>
</dbReference>
<dbReference type="AlphaFoldDB" id="A0A212LDJ8"/>
<proteinExistence type="predicted"/>
<protein>
    <submittedName>
        <fullName evidence="3">Helix-turn-helix type 11 domain protein</fullName>
    </submittedName>
</protein>
<dbReference type="InterPro" id="IPR036388">
    <property type="entry name" value="WH-like_DNA-bd_sf"/>
</dbReference>
<sequence length="248" mass="27792">MSRAERLLTLVQALRRRRRPVAGAELAAELGVSLRTLYRDIQALIGQGAPIDGEAGVGYVLRPGFMLPPLMFTEDEIEALVFGARLAATRADERLASSAENALAKIAAVLPPDLADRMDATGLIVAPAWNVQRDGIDLSLVRTAIRNETRLEFSYVNEKGIASRRVVWPIAVAFFERVRVLTAWCELRADFRHFRVDRMADAIDLGVRYPRRRRVLLKEWREIESAEPAWREVADAADPVPVPRRKSA</sequence>
<gene>
    <name evidence="3" type="ORF">KL86PLE_30014</name>
</gene>
<dbReference type="InterPro" id="IPR013196">
    <property type="entry name" value="HTH_11"/>
</dbReference>
<dbReference type="SUPFAM" id="SSF46785">
    <property type="entry name" value="Winged helix' DNA-binding domain"/>
    <property type="match status" value="1"/>
</dbReference>
<dbReference type="Pfam" id="PF13280">
    <property type="entry name" value="WYL"/>
    <property type="match status" value="1"/>
</dbReference>
<evidence type="ECO:0000259" key="1">
    <source>
        <dbReference type="Pfam" id="PF08279"/>
    </source>
</evidence>
<evidence type="ECO:0000259" key="2">
    <source>
        <dbReference type="Pfam" id="PF13280"/>
    </source>
</evidence>
<dbReference type="PANTHER" id="PTHR34580:SF3">
    <property type="entry name" value="PROTEIN PAFB"/>
    <property type="match status" value="1"/>
</dbReference>
<accession>A0A212LDJ8</accession>
<dbReference type="Gene3D" id="1.10.10.10">
    <property type="entry name" value="Winged helix-like DNA-binding domain superfamily/Winged helix DNA-binding domain"/>
    <property type="match status" value="1"/>
</dbReference>
<dbReference type="PROSITE" id="PS52050">
    <property type="entry name" value="WYL"/>
    <property type="match status" value="1"/>
</dbReference>
<dbReference type="InterPro" id="IPR051534">
    <property type="entry name" value="CBASS_pafABC_assoc_protein"/>
</dbReference>
<name>A0A212LDJ8_9HYPH</name>
<reference evidence="3" key="1">
    <citation type="submission" date="2016-08" db="EMBL/GenBank/DDBJ databases">
        <authorList>
            <person name="Seilhamer J.J."/>
        </authorList>
    </citation>
    <scope>NUCLEOTIDE SEQUENCE</scope>
    <source>
        <strain evidence="3">86</strain>
    </source>
</reference>
<evidence type="ECO:0000313" key="3">
    <source>
        <dbReference type="EMBL" id="SCM75567.1"/>
    </source>
</evidence>
<feature type="domain" description="WYL" evidence="2">
    <location>
        <begin position="138"/>
        <end position="202"/>
    </location>
</feature>